<gene>
    <name evidence="3" type="primary">CCDC200</name>
</gene>
<feature type="compositionally biased region" description="Polar residues" evidence="1">
    <location>
        <begin position="114"/>
        <end position="125"/>
    </location>
</feature>
<feature type="compositionally biased region" description="Basic and acidic residues" evidence="1">
    <location>
        <begin position="33"/>
        <end position="49"/>
    </location>
</feature>
<reference evidence="3" key="1">
    <citation type="submission" date="2025-08" db="UniProtKB">
        <authorList>
            <consortium name="RefSeq"/>
        </authorList>
    </citation>
    <scope>IDENTIFICATION</scope>
    <source>
        <tissue evidence="3">Ear skin</tissue>
    </source>
</reference>
<feature type="compositionally biased region" description="Pro residues" evidence="1">
    <location>
        <begin position="71"/>
        <end position="107"/>
    </location>
</feature>
<protein>
    <submittedName>
        <fullName evidence="3">Coiled-coil domain-containing protein 200</fullName>
    </submittedName>
</protein>
<proteinExistence type="predicted"/>
<organism evidence="2 3">
    <name type="scientific">Camelus ferus</name>
    <name type="common">Wild bactrian camel</name>
    <name type="synonym">Camelus bactrianus ferus</name>
    <dbReference type="NCBI Taxonomy" id="419612"/>
    <lineage>
        <taxon>Eukaryota</taxon>
        <taxon>Metazoa</taxon>
        <taxon>Chordata</taxon>
        <taxon>Craniata</taxon>
        <taxon>Vertebrata</taxon>
        <taxon>Euteleostomi</taxon>
        <taxon>Mammalia</taxon>
        <taxon>Eutheria</taxon>
        <taxon>Laurasiatheria</taxon>
        <taxon>Artiodactyla</taxon>
        <taxon>Tylopoda</taxon>
        <taxon>Camelidae</taxon>
        <taxon>Camelus</taxon>
    </lineage>
</organism>
<feature type="compositionally biased region" description="Low complexity" evidence="1">
    <location>
        <begin position="51"/>
        <end position="70"/>
    </location>
</feature>
<feature type="compositionally biased region" description="Polar residues" evidence="1">
    <location>
        <begin position="137"/>
        <end position="154"/>
    </location>
</feature>
<dbReference type="KEGG" id="cfr:116669217"/>
<feature type="region of interest" description="Disordered" evidence="1">
    <location>
        <begin position="22"/>
        <end position="193"/>
    </location>
</feature>
<accession>A0A8B8UHT8</accession>
<keyword evidence="2" id="KW-1185">Reference proteome</keyword>
<sequence length="193" mass="22032">MGSAYHWEARRRQMALDRRRWLMAQQQQQQQEQELKKLQEDEHQSEKKTQPSRQSRQESQPSPVQSQSPTAQPPPPPQVPEQPQPQVPEQPQPPPPPPPPPSSPPQPNQRNAQDLLTQLTSQCILQDSKRPDPQLGSVGTHQAGGQSNLFNKDTFQGEMTDPQGTGFRKSFQSSPDKCTKYPRLTSRDYTQQW</sequence>
<dbReference type="AlphaFoldDB" id="A0A8B8UHT8"/>
<dbReference type="CTD" id="100874261"/>
<dbReference type="Proteomes" id="UP000694856">
    <property type="component" value="Chromosome 16"/>
</dbReference>
<evidence type="ECO:0000256" key="1">
    <source>
        <dbReference type="SAM" id="MobiDB-lite"/>
    </source>
</evidence>
<name>A0A8B8UHT8_CAMFR</name>
<evidence type="ECO:0000313" key="3">
    <source>
        <dbReference type="RefSeq" id="XP_032354106.1"/>
    </source>
</evidence>
<dbReference type="GeneID" id="116669217"/>
<evidence type="ECO:0000313" key="2">
    <source>
        <dbReference type="Proteomes" id="UP000694856"/>
    </source>
</evidence>
<dbReference type="RefSeq" id="XP_032354106.1">
    <property type="nucleotide sequence ID" value="XM_032498215.1"/>
</dbReference>